<keyword evidence="2" id="KW-1185">Reference proteome</keyword>
<dbReference type="AlphaFoldDB" id="A0A0D8JW70"/>
<sequence>MSPTRAAAQAPVFIPQHLASFFVFPYSPFFPPLPLLLLLLLLLLSSSETTRVAAASARNPFRVCQPHCFGFALKTWLNLALICLPHNPADVSTSRSPICVLERRGVEKADGERWRKGGQPQKGVLAGSLGGIELLEGWMVVSSFFSPSPLFVC</sequence>
<proteinExistence type="predicted"/>
<protein>
    <submittedName>
        <fullName evidence="1">Uncharacterized protein</fullName>
    </submittedName>
</protein>
<gene>
    <name evidence="1" type="ORF">CIMG_13028</name>
</gene>
<dbReference type="RefSeq" id="XP_004445337.1">
    <property type="nucleotide sequence ID" value="XM_004445280.1"/>
</dbReference>
<dbReference type="EMBL" id="GG704912">
    <property type="protein sequence ID" value="KJF60533.1"/>
    <property type="molecule type" value="Genomic_DNA"/>
</dbReference>
<organism evidence="1 2">
    <name type="scientific">Coccidioides immitis (strain RS)</name>
    <name type="common">Valley fever fungus</name>
    <dbReference type="NCBI Taxonomy" id="246410"/>
    <lineage>
        <taxon>Eukaryota</taxon>
        <taxon>Fungi</taxon>
        <taxon>Dikarya</taxon>
        <taxon>Ascomycota</taxon>
        <taxon>Pezizomycotina</taxon>
        <taxon>Eurotiomycetes</taxon>
        <taxon>Eurotiomycetidae</taxon>
        <taxon>Onygenales</taxon>
        <taxon>Onygenaceae</taxon>
        <taxon>Coccidioides</taxon>
    </lineage>
</organism>
<dbReference type="VEuPathDB" id="FungiDB:CIMG_13028"/>
<dbReference type="InParanoid" id="A0A0D8JW70"/>
<dbReference type="GeneID" id="24164655"/>
<reference evidence="2" key="2">
    <citation type="journal article" date="2010" name="Genome Res.">
        <title>Population genomic sequencing of Coccidioides fungi reveals recent hybridization and transposon control.</title>
        <authorList>
            <person name="Neafsey D.E."/>
            <person name="Barker B.M."/>
            <person name="Sharpton T.J."/>
            <person name="Stajich J.E."/>
            <person name="Park D.J."/>
            <person name="Whiston E."/>
            <person name="Hung C.-Y."/>
            <person name="McMahan C."/>
            <person name="White J."/>
            <person name="Sykes S."/>
            <person name="Heiman D."/>
            <person name="Young S."/>
            <person name="Zeng Q."/>
            <person name="Abouelleil A."/>
            <person name="Aftuck L."/>
            <person name="Bessette D."/>
            <person name="Brown A."/>
            <person name="FitzGerald M."/>
            <person name="Lui A."/>
            <person name="Macdonald J.P."/>
            <person name="Priest M."/>
            <person name="Orbach M.J."/>
            <person name="Galgiani J.N."/>
            <person name="Kirkland T.N."/>
            <person name="Cole G.T."/>
            <person name="Birren B.W."/>
            <person name="Henn M.R."/>
            <person name="Taylor J.W."/>
            <person name="Rounsley S.D."/>
        </authorList>
    </citation>
    <scope>GENOME REANNOTATION</scope>
    <source>
        <strain evidence="2">RS</strain>
    </source>
</reference>
<name>A0A0D8JW70_COCIM</name>
<dbReference type="Proteomes" id="UP000001261">
    <property type="component" value="Unassembled WGS sequence"/>
</dbReference>
<dbReference type="KEGG" id="cim:CIMG_13028"/>
<evidence type="ECO:0000313" key="1">
    <source>
        <dbReference type="EMBL" id="KJF60533.1"/>
    </source>
</evidence>
<reference evidence="2" key="1">
    <citation type="journal article" date="2009" name="Genome Res.">
        <title>Comparative genomic analyses of the human fungal pathogens Coccidioides and their relatives.</title>
        <authorList>
            <person name="Sharpton T.J."/>
            <person name="Stajich J.E."/>
            <person name="Rounsley S.D."/>
            <person name="Gardner M.J."/>
            <person name="Wortman J.R."/>
            <person name="Jordar V.S."/>
            <person name="Maiti R."/>
            <person name="Kodira C.D."/>
            <person name="Neafsey D.E."/>
            <person name="Zeng Q."/>
            <person name="Hung C.-Y."/>
            <person name="McMahan C."/>
            <person name="Muszewska A."/>
            <person name="Grynberg M."/>
            <person name="Mandel M.A."/>
            <person name="Kellner E.M."/>
            <person name="Barker B.M."/>
            <person name="Galgiani J.N."/>
            <person name="Orbach M.J."/>
            <person name="Kirkland T.N."/>
            <person name="Cole G.T."/>
            <person name="Henn M.R."/>
            <person name="Birren B.W."/>
            <person name="Taylor J.W."/>
        </authorList>
    </citation>
    <scope>NUCLEOTIDE SEQUENCE [LARGE SCALE GENOMIC DNA]</scope>
    <source>
        <strain evidence="2">RS</strain>
    </source>
</reference>
<evidence type="ECO:0000313" key="2">
    <source>
        <dbReference type="Proteomes" id="UP000001261"/>
    </source>
</evidence>
<accession>A0A0D8JW70</accession>